<name>A0A7W7CBJ3_9PSEU</name>
<dbReference type="InterPro" id="IPR006626">
    <property type="entry name" value="PbH1"/>
</dbReference>
<evidence type="ECO:0000313" key="3">
    <source>
        <dbReference type="EMBL" id="MBB4678088.1"/>
    </source>
</evidence>
<dbReference type="SMART" id="SM00710">
    <property type="entry name" value="PbH1"/>
    <property type="match status" value="4"/>
</dbReference>
<keyword evidence="4" id="KW-1185">Reference proteome</keyword>
<dbReference type="EMBL" id="JACHMH010000001">
    <property type="protein sequence ID" value="MBB4678088.1"/>
    <property type="molecule type" value="Genomic_DNA"/>
</dbReference>
<organism evidence="3 4">
    <name type="scientific">Crossiella cryophila</name>
    <dbReference type="NCBI Taxonomy" id="43355"/>
    <lineage>
        <taxon>Bacteria</taxon>
        <taxon>Bacillati</taxon>
        <taxon>Actinomycetota</taxon>
        <taxon>Actinomycetes</taxon>
        <taxon>Pseudonocardiales</taxon>
        <taxon>Pseudonocardiaceae</taxon>
        <taxon>Crossiella</taxon>
    </lineage>
</organism>
<gene>
    <name evidence="3" type="ORF">HNR67_004206</name>
</gene>
<evidence type="ECO:0000256" key="2">
    <source>
        <dbReference type="SAM" id="SignalP"/>
    </source>
</evidence>
<protein>
    <recommendedName>
        <fullName evidence="5">Lyase</fullName>
    </recommendedName>
</protein>
<feature type="region of interest" description="Disordered" evidence="1">
    <location>
        <begin position="430"/>
        <end position="461"/>
    </location>
</feature>
<sequence length="461" mass="48096">MKQRTAMLLPVLAAAIVLTLPSAATAGSTGAEVVRVNSLSALQNALNSAKPGDRIELADGSYNATGAITVRRSGTASAPITVSAANVGKAVITGSTGFAFDNVSYVTLNGFSLRHGGSLSVPTGAHHIRLSRNTIQFAGDGNWVNINGNDVEIDRNTFQNRSTAGVFLQIAGPSDNVAKRTKVHHNYFYNHTFAGANGGESIRLGFSHKQSYSANAVIEHNLFEKANGDPEAISVKASDNTIRYNTIRDSKGYIVLRHGHRNLVEGNLLLGNTGIRFHGNDHKIINNYVAATGGRALVFGKGSEADSSPTSTGHDRPDRVVVAYNTLLGTSSVVDSDGGDFLPKDCVLANNIIVGSSGSLVNMRAGSTVKYEGNIAYGAGAGMPSGGYRNVDPKLVTDANGLKRLSSGSPAIDAGAGSYSFVTNDFDPHERSGKLDVGADEFGGSVARKPLQKADVGPSAP</sequence>
<accession>A0A7W7CBJ3</accession>
<evidence type="ECO:0000313" key="4">
    <source>
        <dbReference type="Proteomes" id="UP000533598"/>
    </source>
</evidence>
<dbReference type="InterPro" id="IPR039513">
    <property type="entry name" value="PL-6"/>
</dbReference>
<dbReference type="InterPro" id="IPR011050">
    <property type="entry name" value="Pectin_lyase_fold/virulence"/>
</dbReference>
<comment type="caution">
    <text evidence="3">The sequence shown here is derived from an EMBL/GenBank/DDBJ whole genome shotgun (WGS) entry which is preliminary data.</text>
</comment>
<dbReference type="Gene3D" id="2.160.20.10">
    <property type="entry name" value="Single-stranded right-handed beta-helix, Pectin lyase-like"/>
    <property type="match status" value="1"/>
</dbReference>
<reference evidence="3 4" key="1">
    <citation type="submission" date="2020-08" db="EMBL/GenBank/DDBJ databases">
        <title>Sequencing the genomes of 1000 actinobacteria strains.</title>
        <authorList>
            <person name="Klenk H.-P."/>
        </authorList>
    </citation>
    <scope>NUCLEOTIDE SEQUENCE [LARGE SCALE GENOMIC DNA]</scope>
    <source>
        <strain evidence="3 4">DSM 44230</strain>
    </source>
</reference>
<dbReference type="InterPro" id="IPR012334">
    <property type="entry name" value="Pectin_lyas_fold"/>
</dbReference>
<evidence type="ECO:0000256" key="1">
    <source>
        <dbReference type="SAM" id="MobiDB-lite"/>
    </source>
</evidence>
<feature type="signal peptide" evidence="2">
    <location>
        <begin position="1"/>
        <end position="26"/>
    </location>
</feature>
<dbReference type="CDD" id="cd14251">
    <property type="entry name" value="PL-6"/>
    <property type="match status" value="1"/>
</dbReference>
<feature type="chain" id="PRO_5039445873" description="Lyase" evidence="2">
    <location>
        <begin position="27"/>
        <end position="461"/>
    </location>
</feature>
<evidence type="ECO:0008006" key="5">
    <source>
        <dbReference type="Google" id="ProtNLM"/>
    </source>
</evidence>
<dbReference type="AlphaFoldDB" id="A0A7W7CBJ3"/>
<dbReference type="SUPFAM" id="SSF51126">
    <property type="entry name" value="Pectin lyase-like"/>
    <property type="match status" value="1"/>
</dbReference>
<dbReference type="Pfam" id="PF14592">
    <property type="entry name" value="Chondroitinas_B"/>
    <property type="match status" value="1"/>
</dbReference>
<dbReference type="RefSeq" id="WP_246492561.1">
    <property type="nucleotide sequence ID" value="NZ_BAAAUI010000041.1"/>
</dbReference>
<proteinExistence type="predicted"/>
<dbReference type="Proteomes" id="UP000533598">
    <property type="component" value="Unassembled WGS sequence"/>
</dbReference>
<keyword evidence="2" id="KW-0732">Signal</keyword>